<sequence>MDCVVWVFSGAEAQSCSAVKTHNPVKNGGKAELADLVGR</sequence>
<dbReference type="Proteomes" id="UP000266841">
    <property type="component" value="Unassembled WGS sequence"/>
</dbReference>
<dbReference type="AlphaFoldDB" id="K0S0Y7"/>
<keyword evidence="2" id="KW-1185">Reference proteome</keyword>
<gene>
    <name evidence="1" type="ORF">THAOC_20838</name>
</gene>
<evidence type="ECO:0000313" key="1">
    <source>
        <dbReference type="EMBL" id="EJK58995.1"/>
    </source>
</evidence>
<reference evidence="1 2" key="1">
    <citation type="journal article" date="2012" name="Genome Biol.">
        <title>Genome and low-iron response of an oceanic diatom adapted to chronic iron limitation.</title>
        <authorList>
            <person name="Lommer M."/>
            <person name="Specht M."/>
            <person name="Roy A.S."/>
            <person name="Kraemer L."/>
            <person name="Andreson R."/>
            <person name="Gutowska M.A."/>
            <person name="Wolf J."/>
            <person name="Bergner S.V."/>
            <person name="Schilhabel M.B."/>
            <person name="Klostermeier U.C."/>
            <person name="Beiko R.G."/>
            <person name="Rosenstiel P."/>
            <person name="Hippler M."/>
            <person name="Laroche J."/>
        </authorList>
    </citation>
    <scope>NUCLEOTIDE SEQUENCE [LARGE SCALE GENOMIC DNA]</scope>
    <source>
        <strain evidence="1 2">CCMP1005</strain>
    </source>
</reference>
<feature type="non-terminal residue" evidence="1">
    <location>
        <position position="39"/>
    </location>
</feature>
<accession>K0S0Y7</accession>
<evidence type="ECO:0000313" key="2">
    <source>
        <dbReference type="Proteomes" id="UP000266841"/>
    </source>
</evidence>
<dbReference type="EMBL" id="AGNL01023852">
    <property type="protein sequence ID" value="EJK58995.1"/>
    <property type="molecule type" value="Genomic_DNA"/>
</dbReference>
<protein>
    <submittedName>
        <fullName evidence="1">Uncharacterized protein</fullName>
    </submittedName>
</protein>
<organism evidence="1 2">
    <name type="scientific">Thalassiosira oceanica</name>
    <name type="common">Marine diatom</name>
    <dbReference type="NCBI Taxonomy" id="159749"/>
    <lineage>
        <taxon>Eukaryota</taxon>
        <taxon>Sar</taxon>
        <taxon>Stramenopiles</taxon>
        <taxon>Ochrophyta</taxon>
        <taxon>Bacillariophyta</taxon>
        <taxon>Coscinodiscophyceae</taxon>
        <taxon>Thalassiosirophycidae</taxon>
        <taxon>Thalassiosirales</taxon>
        <taxon>Thalassiosiraceae</taxon>
        <taxon>Thalassiosira</taxon>
    </lineage>
</organism>
<comment type="caution">
    <text evidence="1">The sequence shown here is derived from an EMBL/GenBank/DDBJ whole genome shotgun (WGS) entry which is preliminary data.</text>
</comment>
<proteinExistence type="predicted"/>
<name>K0S0Y7_THAOC</name>